<evidence type="ECO:0000313" key="2">
    <source>
        <dbReference type="Proteomes" id="UP000258309"/>
    </source>
</evidence>
<dbReference type="InterPro" id="IPR029063">
    <property type="entry name" value="SAM-dependent_MTases_sf"/>
</dbReference>
<keyword evidence="2" id="KW-1185">Reference proteome</keyword>
<dbReference type="Pfam" id="PF10294">
    <property type="entry name" value="Methyltransf_16"/>
    <property type="match status" value="1"/>
</dbReference>
<evidence type="ECO:0000313" key="1">
    <source>
        <dbReference type="EMBL" id="RFU26243.1"/>
    </source>
</evidence>
<dbReference type="SUPFAM" id="SSF53335">
    <property type="entry name" value="S-adenosyl-L-methionine-dependent methyltransferases"/>
    <property type="match status" value="1"/>
</dbReference>
<dbReference type="GO" id="GO:0005737">
    <property type="term" value="C:cytoplasm"/>
    <property type="evidence" value="ECO:0007669"/>
    <property type="project" value="TreeGrafter"/>
</dbReference>
<gene>
    <name evidence="1" type="ORF">B7463_g10097</name>
</gene>
<name>A0A3E2GZS4_SCYLI</name>
<dbReference type="OMA" id="PIRTYRI"/>
<accession>A0A3E2GZS4</accession>
<comment type="caution">
    <text evidence="1">The sequence shown here is derived from an EMBL/GenBank/DDBJ whole genome shotgun (WGS) entry which is preliminary data.</text>
</comment>
<dbReference type="AlphaFoldDB" id="A0A3E2GZS4"/>
<dbReference type="InterPro" id="IPR019410">
    <property type="entry name" value="Methyltransf_16"/>
</dbReference>
<dbReference type="Gene3D" id="3.40.50.150">
    <property type="entry name" value="Vaccinia Virus protein VP39"/>
    <property type="match status" value="1"/>
</dbReference>
<dbReference type="GO" id="GO:0008757">
    <property type="term" value="F:S-adenosylmethionine-dependent methyltransferase activity"/>
    <property type="evidence" value="ECO:0007669"/>
    <property type="project" value="UniProtKB-ARBA"/>
</dbReference>
<dbReference type="EMBL" id="NCSJ02000275">
    <property type="protein sequence ID" value="RFU26243.1"/>
    <property type="molecule type" value="Genomic_DNA"/>
</dbReference>
<dbReference type="CDD" id="cd02440">
    <property type="entry name" value="AdoMet_MTases"/>
    <property type="match status" value="1"/>
</dbReference>
<feature type="non-terminal residue" evidence="1">
    <location>
        <position position="261"/>
    </location>
</feature>
<organism evidence="1 2">
    <name type="scientific">Scytalidium lignicola</name>
    <name type="common">Hyphomycete</name>
    <dbReference type="NCBI Taxonomy" id="5539"/>
    <lineage>
        <taxon>Eukaryota</taxon>
        <taxon>Fungi</taxon>
        <taxon>Dikarya</taxon>
        <taxon>Ascomycota</taxon>
        <taxon>Pezizomycotina</taxon>
        <taxon>Leotiomycetes</taxon>
        <taxon>Leotiomycetes incertae sedis</taxon>
        <taxon>Scytalidium</taxon>
    </lineage>
</organism>
<dbReference type="PANTHER" id="PTHR14614:SF130">
    <property type="entry name" value="PROTEIN-LYSINE N-METHYLTRANSFERASE EEF2KMT"/>
    <property type="match status" value="1"/>
</dbReference>
<protein>
    <submittedName>
        <fullName evidence="1">Uncharacterized protein</fullName>
    </submittedName>
</protein>
<sequence>MLQSVSDELMDYFSSLFTYDIPPEVIAVQQKSYVTYTLGSFPFDDQLCPEITLLEARNLISGAGTTGLRTWDAALHLGNYLFANKKLIEGKSVLELGAGPGYVSILCAKYLKAAHVIASDGSDDVVAELPTNFFINGLQDTTHIVAKELKWGHALLGGEHPEWNEGRPIDIVIGADITYDDSVLGKLVGTFDELFTLYPKVTILIAAAVRNPTTLEKFVGICHIKKFTIKEENIPIMQSIDQKGPFYSNKVPMVIYHISRL</sequence>
<dbReference type="Proteomes" id="UP000258309">
    <property type="component" value="Unassembled WGS sequence"/>
</dbReference>
<dbReference type="STRING" id="5539.A0A3E2GZS4"/>
<proteinExistence type="predicted"/>
<dbReference type="PANTHER" id="PTHR14614">
    <property type="entry name" value="HEPATOCELLULAR CARCINOMA-ASSOCIATED ANTIGEN"/>
    <property type="match status" value="1"/>
</dbReference>
<dbReference type="OrthoDB" id="194386at2759"/>
<reference evidence="1 2" key="1">
    <citation type="submission" date="2018-05" db="EMBL/GenBank/DDBJ databases">
        <title>Draft genome sequence of Scytalidium lignicola DSM 105466, a ubiquitous saprotrophic fungus.</title>
        <authorList>
            <person name="Buettner E."/>
            <person name="Gebauer A.M."/>
            <person name="Hofrichter M."/>
            <person name="Liers C."/>
            <person name="Kellner H."/>
        </authorList>
    </citation>
    <scope>NUCLEOTIDE SEQUENCE [LARGE SCALE GENOMIC DNA]</scope>
    <source>
        <strain evidence="1 2">DSM 105466</strain>
    </source>
</reference>
<feature type="non-terminal residue" evidence="1">
    <location>
        <position position="1"/>
    </location>
</feature>